<dbReference type="InterPro" id="IPR005887">
    <property type="entry name" value="GH92_a_mannosidase_put"/>
</dbReference>
<dbReference type="InterPro" id="IPR050883">
    <property type="entry name" value="PNGase"/>
</dbReference>
<dbReference type="NCBIfam" id="TIGR01180">
    <property type="entry name" value="aman2_put"/>
    <property type="match status" value="1"/>
</dbReference>
<dbReference type="SUPFAM" id="SSF48208">
    <property type="entry name" value="Six-hairpin glycosidases"/>
    <property type="match status" value="1"/>
</dbReference>
<dbReference type="GO" id="GO:0000224">
    <property type="term" value="F:peptide-N4-(N-acetyl-beta-glucosaminyl)asparagine amidase activity"/>
    <property type="evidence" value="ECO:0007669"/>
    <property type="project" value="TreeGrafter"/>
</dbReference>
<comment type="subunit">
    <text evidence="2">Monomer.</text>
</comment>
<reference evidence="6 7" key="1">
    <citation type="submission" date="2019-02" db="EMBL/GenBank/DDBJ databases">
        <title>Pedobacter sp. RP-1-13 sp. nov., isolated from Arctic soil.</title>
        <authorList>
            <person name="Dahal R.H."/>
        </authorList>
    </citation>
    <scope>NUCLEOTIDE SEQUENCE [LARGE SCALE GENOMIC DNA]</scope>
    <source>
        <strain evidence="6 7">RP-1-13</strain>
    </source>
</reference>
<evidence type="ECO:0000256" key="1">
    <source>
        <dbReference type="ARBA" id="ARBA00001913"/>
    </source>
</evidence>
<protein>
    <submittedName>
        <fullName evidence="6">Glycoside hydrolase family 92 protein</fullName>
    </submittedName>
</protein>
<dbReference type="PANTHER" id="PTHR12143:SF43">
    <property type="entry name" value="PUTATIVE-RELATED"/>
    <property type="match status" value="1"/>
</dbReference>
<accession>A0A4R0MPW1</accession>
<organism evidence="6 7">
    <name type="scientific">Pedobacter frigiditerrae</name>
    <dbReference type="NCBI Taxonomy" id="2530452"/>
    <lineage>
        <taxon>Bacteria</taxon>
        <taxon>Pseudomonadati</taxon>
        <taxon>Bacteroidota</taxon>
        <taxon>Sphingobacteriia</taxon>
        <taxon>Sphingobacteriales</taxon>
        <taxon>Sphingobacteriaceae</taxon>
        <taxon>Pedobacter</taxon>
    </lineage>
</organism>
<dbReference type="PANTHER" id="PTHR12143">
    <property type="entry name" value="PEPTIDE N-GLYCANASE PNGASE -RELATED"/>
    <property type="match status" value="1"/>
</dbReference>
<evidence type="ECO:0000259" key="4">
    <source>
        <dbReference type="Pfam" id="PF07971"/>
    </source>
</evidence>
<feature type="domain" description="Glycosyl hydrolase family 92 N-terminal" evidence="5">
    <location>
        <begin position="51"/>
        <end position="287"/>
    </location>
</feature>
<name>A0A4R0MPW1_9SPHI</name>
<dbReference type="Pfam" id="PF17678">
    <property type="entry name" value="Glyco_hydro_92N"/>
    <property type="match status" value="1"/>
</dbReference>
<dbReference type="AlphaFoldDB" id="A0A4R0MPW1"/>
<feature type="domain" description="Glycosyl hydrolase family 92" evidence="4">
    <location>
        <begin position="293"/>
        <end position="742"/>
    </location>
</feature>
<dbReference type="Pfam" id="PF07971">
    <property type="entry name" value="Glyco_hydro_92"/>
    <property type="match status" value="1"/>
</dbReference>
<evidence type="ECO:0000256" key="3">
    <source>
        <dbReference type="ARBA" id="ARBA00022837"/>
    </source>
</evidence>
<dbReference type="InterPro" id="IPR012939">
    <property type="entry name" value="Glyco_hydro_92"/>
</dbReference>
<dbReference type="FunFam" id="3.30.2080.10:FF:000001">
    <property type="entry name" value="Alpha-1,2-mannosidase subfamily"/>
    <property type="match status" value="1"/>
</dbReference>
<comment type="cofactor">
    <cofactor evidence="1">
        <name>Ca(2+)</name>
        <dbReference type="ChEBI" id="CHEBI:29108"/>
    </cofactor>
</comment>
<dbReference type="GO" id="GO:0030246">
    <property type="term" value="F:carbohydrate binding"/>
    <property type="evidence" value="ECO:0007669"/>
    <property type="project" value="InterPro"/>
</dbReference>
<evidence type="ECO:0000313" key="7">
    <source>
        <dbReference type="Proteomes" id="UP000292884"/>
    </source>
</evidence>
<dbReference type="Gene3D" id="1.20.1610.10">
    <property type="entry name" value="alpha-1,2-mannosidases domains"/>
    <property type="match status" value="1"/>
</dbReference>
<keyword evidence="7" id="KW-1185">Reference proteome</keyword>
<dbReference type="GO" id="GO:0006516">
    <property type="term" value="P:glycoprotein catabolic process"/>
    <property type="evidence" value="ECO:0007669"/>
    <property type="project" value="TreeGrafter"/>
</dbReference>
<evidence type="ECO:0000259" key="5">
    <source>
        <dbReference type="Pfam" id="PF17678"/>
    </source>
</evidence>
<dbReference type="Gene3D" id="1.20.1050.60">
    <property type="entry name" value="alpha-1,2-mannosidase"/>
    <property type="match status" value="1"/>
</dbReference>
<dbReference type="GO" id="GO:0005829">
    <property type="term" value="C:cytosol"/>
    <property type="evidence" value="ECO:0007669"/>
    <property type="project" value="TreeGrafter"/>
</dbReference>
<sequence>MKLNNAATYNCTGIFSLPMAARPISKFYMWAFIFLSSIATGYAQKKQPIDYVNNFIGVLDGPDASSCVVGPQLPFGSINPSPQTINGSDDGYDPKEPIRGFGQLHVSGTGWGTNGQVFLSPQIGVAVGEAAHDSPKSNETAFPYEYGVKLNRYNITTQVTPSYHSAIYRFTYPKSNSASLLVDITHNLPMDIKTRIGGHVSEGKITVNENLITGSGVYLGGFGGGSYPVYFVAELSKKPSKISTWINGDITAGASTQQLLKKSDRVGAILHFITKENEEIYLKIAVSFKSIEQAKLWLNQEIPAFNYEKVKSNAKSIWNKALKKIEVEGGTEREKSIFYTALYHTQIMPANRTNDSRNFGKDVPFWDNHFAVWDTWRTMYPLQTLINPDMVSGTVNSFIARFKKYGVVKDAFVNGNDMNSEQGGNNVDNIIADAYLKGIKGIDWEEAYKVLKHDADQERLGSFAWRKEDSANNTYKEKGWIPAGIMNCSMTLEYAYNDYCTALVARGLGKTDDYHKYLDRSKQWVNLWNKDAQSDGFKGFIVPKELSGKFLDIDFKTYPGSWKNYFYESTSWTYSWFMPHDFEKLVALNGGKEKFVSKLEYGFKKNLIEYYNEPAFLAVQGFHYADRGDLSSYWVRKLMRERFTEKGVPGNDDSGAMSSWYIFSAMGFFPNAGQNIYYLTGPQFTKTKLHMGNGKTLTISAPNASEKNIYVNGVSINGKKATGTIIGYDDIKNGGTMVFDMGAEPLNAK</sequence>
<dbReference type="Proteomes" id="UP000292884">
    <property type="component" value="Unassembled WGS sequence"/>
</dbReference>
<dbReference type="EMBL" id="SJSK01000005">
    <property type="protein sequence ID" value="TCC88693.1"/>
    <property type="molecule type" value="Genomic_DNA"/>
</dbReference>
<dbReference type="InterPro" id="IPR041371">
    <property type="entry name" value="GH92_N"/>
</dbReference>
<dbReference type="InterPro" id="IPR008928">
    <property type="entry name" value="6-hairpin_glycosidase_sf"/>
</dbReference>
<dbReference type="GO" id="GO:0005975">
    <property type="term" value="P:carbohydrate metabolic process"/>
    <property type="evidence" value="ECO:0007669"/>
    <property type="project" value="InterPro"/>
</dbReference>
<comment type="caution">
    <text evidence="6">The sequence shown here is derived from an EMBL/GenBank/DDBJ whole genome shotgun (WGS) entry which is preliminary data.</text>
</comment>
<proteinExistence type="predicted"/>
<keyword evidence="6" id="KW-0378">Hydrolase</keyword>
<dbReference type="Gene3D" id="2.70.98.10">
    <property type="match status" value="1"/>
</dbReference>
<keyword evidence="3" id="KW-0106">Calcium</keyword>
<evidence type="ECO:0000256" key="2">
    <source>
        <dbReference type="ARBA" id="ARBA00011245"/>
    </source>
</evidence>
<evidence type="ECO:0000313" key="6">
    <source>
        <dbReference type="EMBL" id="TCC88693.1"/>
    </source>
</evidence>
<dbReference type="InterPro" id="IPR014718">
    <property type="entry name" value="GH-type_carb-bd"/>
</dbReference>
<gene>
    <name evidence="6" type="ORF">EZ428_18825</name>
</gene>
<dbReference type="Gene3D" id="3.30.2080.10">
    <property type="entry name" value="GH92 mannosidase domain"/>
    <property type="match status" value="1"/>
</dbReference>
<dbReference type="OrthoDB" id="9804511at2"/>